<comment type="caution">
    <text evidence="2">The sequence shown here is derived from an EMBL/GenBank/DDBJ whole genome shotgun (WGS) entry which is preliminary data.</text>
</comment>
<keyword evidence="2" id="KW-0378">Hydrolase</keyword>
<dbReference type="InterPro" id="IPR003615">
    <property type="entry name" value="HNH_nuc"/>
</dbReference>
<feature type="domain" description="HNH nuclease" evidence="1">
    <location>
        <begin position="4"/>
        <end position="65"/>
    </location>
</feature>
<evidence type="ECO:0000313" key="3">
    <source>
        <dbReference type="Proteomes" id="UP000321926"/>
    </source>
</evidence>
<dbReference type="GO" id="GO:0004519">
    <property type="term" value="F:endonuclease activity"/>
    <property type="evidence" value="ECO:0007669"/>
    <property type="project" value="UniProtKB-KW"/>
</dbReference>
<protein>
    <submittedName>
        <fullName evidence="2">HNH endonuclease</fullName>
    </submittedName>
</protein>
<dbReference type="SMART" id="SM00507">
    <property type="entry name" value="HNHc"/>
    <property type="match status" value="1"/>
</dbReference>
<dbReference type="OrthoDB" id="5918473at2"/>
<reference evidence="2 3" key="1">
    <citation type="submission" date="2019-08" db="EMBL/GenBank/DDBJ databases">
        <authorList>
            <person name="Shi S."/>
        </authorList>
    </citation>
    <scope>NUCLEOTIDE SEQUENCE [LARGE SCALE GENOMIC DNA]</scope>
    <source>
        <strain evidence="2 3">GY10130</strain>
    </source>
</reference>
<sequence>MKKVDRETIYNKYNGRCAYCGGLLPKGWHVDHIEPIVRDWVNGTCEKPENENINNCNPSCASCNIQKNSLTLEQFRRNIQQFVNSLNQYSTQYKFAKKYGLVDETNTEVRFYFETL</sequence>
<dbReference type="InterPro" id="IPR002711">
    <property type="entry name" value="HNH"/>
</dbReference>
<dbReference type="GO" id="GO:0008270">
    <property type="term" value="F:zinc ion binding"/>
    <property type="evidence" value="ECO:0007669"/>
    <property type="project" value="InterPro"/>
</dbReference>
<dbReference type="CDD" id="cd00085">
    <property type="entry name" value="HNHc"/>
    <property type="match status" value="1"/>
</dbReference>
<evidence type="ECO:0000313" key="2">
    <source>
        <dbReference type="EMBL" id="TXK52371.1"/>
    </source>
</evidence>
<dbReference type="Pfam" id="PF01844">
    <property type="entry name" value="HNH"/>
    <property type="match status" value="1"/>
</dbReference>
<keyword evidence="2" id="KW-0540">Nuclease</keyword>
<evidence type="ECO:0000259" key="1">
    <source>
        <dbReference type="SMART" id="SM00507"/>
    </source>
</evidence>
<proteinExistence type="predicted"/>
<name>A0A5C8KDS8_9BACT</name>
<dbReference type="Proteomes" id="UP000321926">
    <property type="component" value="Unassembled WGS sequence"/>
</dbReference>
<dbReference type="EMBL" id="VRTY01000003">
    <property type="protein sequence ID" value="TXK52371.1"/>
    <property type="molecule type" value="Genomic_DNA"/>
</dbReference>
<dbReference type="Gene3D" id="1.10.30.50">
    <property type="match status" value="1"/>
</dbReference>
<gene>
    <name evidence="2" type="ORF">FVR03_01255</name>
</gene>
<organism evidence="2 3">
    <name type="scientific">Pontibacter qinzhouensis</name>
    <dbReference type="NCBI Taxonomy" id="2603253"/>
    <lineage>
        <taxon>Bacteria</taxon>
        <taxon>Pseudomonadati</taxon>
        <taxon>Bacteroidota</taxon>
        <taxon>Cytophagia</taxon>
        <taxon>Cytophagales</taxon>
        <taxon>Hymenobacteraceae</taxon>
        <taxon>Pontibacter</taxon>
    </lineage>
</organism>
<keyword evidence="2" id="KW-0255">Endonuclease</keyword>
<accession>A0A5C8KDS8</accession>
<keyword evidence="3" id="KW-1185">Reference proteome</keyword>
<dbReference type="RefSeq" id="WP_147919943.1">
    <property type="nucleotide sequence ID" value="NZ_VRTY01000003.1"/>
</dbReference>
<dbReference type="AlphaFoldDB" id="A0A5C8KDS8"/>
<dbReference type="GO" id="GO:0003676">
    <property type="term" value="F:nucleic acid binding"/>
    <property type="evidence" value="ECO:0007669"/>
    <property type="project" value="InterPro"/>
</dbReference>